<accession>A0A182UEN5</accession>
<dbReference type="SUPFAM" id="SSF51735">
    <property type="entry name" value="NAD(P)-binding Rossmann-fold domains"/>
    <property type="match status" value="1"/>
</dbReference>
<evidence type="ECO:0000256" key="13">
    <source>
        <dbReference type="SAM" id="Phobius"/>
    </source>
</evidence>
<evidence type="ECO:0000256" key="3">
    <source>
        <dbReference type="ARBA" id="ARBA00022679"/>
    </source>
</evidence>
<dbReference type="SUPFAM" id="SSF53613">
    <property type="entry name" value="Ribokinase-like"/>
    <property type="match status" value="1"/>
</dbReference>
<dbReference type="InterPro" id="IPR034093">
    <property type="entry name" value="KHK"/>
</dbReference>
<name>A0A182UEN5_9DIPT</name>
<evidence type="ECO:0000256" key="7">
    <source>
        <dbReference type="ARBA" id="ARBA00023277"/>
    </source>
</evidence>
<evidence type="ECO:0000256" key="5">
    <source>
        <dbReference type="ARBA" id="ARBA00022777"/>
    </source>
</evidence>
<feature type="domain" description="Carbohydrate kinase PfkB" evidence="14">
    <location>
        <begin position="350"/>
        <end position="639"/>
    </location>
</feature>
<evidence type="ECO:0000313" key="16">
    <source>
        <dbReference type="Proteomes" id="UP000075902"/>
    </source>
</evidence>
<dbReference type="EnsemblMetazoa" id="AMEC019021-RA">
    <property type="protein sequence ID" value="AMEC019021-PA"/>
    <property type="gene ID" value="AMEC019021"/>
</dbReference>
<comment type="function">
    <text evidence="9">Catalyzes the phosphorylation of the ketose sugar fructose to fructose-1-phosphate.</text>
</comment>
<dbReference type="FunFam" id="3.40.1190.20:FF:000018">
    <property type="entry name" value="Ketohexokinase"/>
    <property type="match status" value="1"/>
</dbReference>
<dbReference type="Pfam" id="PF00294">
    <property type="entry name" value="PfkB"/>
    <property type="match status" value="1"/>
</dbReference>
<dbReference type="InterPro" id="IPR036291">
    <property type="entry name" value="NAD(P)-bd_dom_sf"/>
</dbReference>
<keyword evidence="16" id="KW-1185">Reference proteome</keyword>
<evidence type="ECO:0000256" key="9">
    <source>
        <dbReference type="ARBA" id="ARBA00057271"/>
    </source>
</evidence>
<reference evidence="16" key="1">
    <citation type="submission" date="2014-01" db="EMBL/GenBank/DDBJ databases">
        <title>The Genome Sequence of Anopheles melas CM1001059_A (V2).</title>
        <authorList>
            <consortium name="The Broad Institute Genomics Platform"/>
            <person name="Neafsey D.E."/>
            <person name="Besansky N."/>
            <person name="Howell P."/>
            <person name="Walton C."/>
            <person name="Young S.K."/>
            <person name="Zeng Q."/>
            <person name="Gargeya S."/>
            <person name="Fitzgerald M."/>
            <person name="Haas B."/>
            <person name="Abouelleil A."/>
            <person name="Allen A.W."/>
            <person name="Alvarado L."/>
            <person name="Arachchi H.M."/>
            <person name="Berlin A.M."/>
            <person name="Chapman S.B."/>
            <person name="Gainer-Dewar J."/>
            <person name="Goldberg J."/>
            <person name="Griggs A."/>
            <person name="Gujja S."/>
            <person name="Hansen M."/>
            <person name="Howarth C."/>
            <person name="Imamovic A."/>
            <person name="Ireland A."/>
            <person name="Larimer J."/>
            <person name="McCowan C."/>
            <person name="Murphy C."/>
            <person name="Pearson M."/>
            <person name="Poon T.W."/>
            <person name="Priest M."/>
            <person name="Roberts A."/>
            <person name="Saif S."/>
            <person name="Shea T."/>
            <person name="Sisk P."/>
            <person name="Sykes S."/>
            <person name="Wortman J."/>
            <person name="Nusbaum C."/>
            <person name="Birren B."/>
        </authorList>
    </citation>
    <scope>NUCLEOTIDE SEQUENCE [LARGE SCALE GENOMIC DNA]</scope>
    <source>
        <strain evidence="16">CM1001059</strain>
    </source>
</reference>
<evidence type="ECO:0000256" key="1">
    <source>
        <dbReference type="ARBA" id="ARBA00010688"/>
    </source>
</evidence>
<organism evidence="15 16">
    <name type="scientific">Anopheles melas</name>
    <dbReference type="NCBI Taxonomy" id="34690"/>
    <lineage>
        <taxon>Eukaryota</taxon>
        <taxon>Metazoa</taxon>
        <taxon>Ecdysozoa</taxon>
        <taxon>Arthropoda</taxon>
        <taxon>Hexapoda</taxon>
        <taxon>Insecta</taxon>
        <taxon>Pterygota</taxon>
        <taxon>Neoptera</taxon>
        <taxon>Endopterygota</taxon>
        <taxon>Diptera</taxon>
        <taxon>Nematocera</taxon>
        <taxon>Culicoidea</taxon>
        <taxon>Culicidae</taxon>
        <taxon>Anophelinae</taxon>
        <taxon>Anopheles</taxon>
    </lineage>
</organism>
<keyword evidence="13" id="KW-0812">Transmembrane</keyword>
<dbReference type="InterPro" id="IPR002347">
    <property type="entry name" value="SDR_fam"/>
</dbReference>
<sequence>MTNQYVTRFHSSEAKESPRRLPAWLDCHRKPVSMILRLYATLIFCWDVLIILVQFFLTLLQSLFHQIRAPKAKCLTGEVAAVVGSGRGVGYDLALQLAALGVKVACIDVNATDNELLVKKIQSSGGVASAFECDVTSKVEVGRTVAAIEGSLGPISMLFHSCNVPSARSLVTEAPPIETTLNLLEAILPKMKKMAHGHIVFLTSVAGVSGLKHQMPLAVSQFAVQGLYESTLEELRIEKRQHTIHTTLVHIYPFIITDHCLNDIRLRISSAFGRIRSDEAAQRIIAGVRRNELEISIPKYLLFVSHLLRLLPRRASLLLRELIDTGILQQVHDVTSMAQSDQDGKRLHGKKILCVGLCNIDIIQVCDAYPAEDSDQRCQSNRWQRGGNASNNCTVLANLGARCELLASFSDAKMFHFALDDLRERKIAHDHCMYHRGAQVPLSTVWLSLATGSRTIVHSNPDLPELTFEDFQRINLQDYAWIHFEGRRNTSTIVQMIRSIVEWNERPENQSCKVKISVELEKPRHSNLDLLVDGVDVVFVGKDFARFLGHDSAREAIAGLKNLHPGSYIIICPWGERDTVAIDRQDRWFTQPTYPPEVIRDSLGAGDTFVAGCILKLAEEEQPGSLSVVLEFASRVAGQKLAFFGFDGIKRY</sequence>
<comment type="similarity">
    <text evidence="1">Belongs to the carbohydrate kinase PfkB family.</text>
</comment>
<evidence type="ECO:0000256" key="6">
    <source>
        <dbReference type="ARBA" id="ARBA00022840"/>
    </source>
</evidence>
<evidence type="ECO:0000256" key="2">
    <source>
        <dbReference type="ARBA" id="ARBA00011738"/>
    </source>
</evidence>
<dbReference type="Gene3D" id="3.40.1190.20">
    <property type="match status" value="1"/>
</dbReference>
<dbReference type="STRING" id="34690.A0A182UEN5"/>
<dbReference type="AlphaFoldDB" id="A0A182UEN5"/>
<dbReference type="Gene3D" id="3.40.50.720">
    <property type="entry name" value="NAD(P)-binding Rossmann-like Domain"/>
    <property type="match status" value="1"/>
</dbReference>
<protein>
    <recommendedName>
        <fullName evidence="11">Ketohexokinase</fullName>
        <ecNumber evidence="10">2.7.1.3</ecNumber>
    </recommendedName>
    <alternativeName>
        <fullName evidence="12">Hepatic fructokinase</fullName>
    </alternativeName>
</protein>
<dbReference type="CDD" id="cd01939">
    <property type="entry name" value="Ketohexokinase"/>
    <property type="match status" value="1"/>
</dbReference>
<evidence type="ECO:0000256" key="11">
    <source>
        <dbReference type="ARBA" id="ARBA00070614"/>
    </source>
</evidence>
<evidence type="ECO:0000256" key="10">
    <source>
        <dbReference type="ARBA" id="ARBA00066426"/>
    </source>
</evidence>
<keyword evidence="4" id="KW-0547">Nucleotide-binding</keyword>
<keyword evidence="6" id="KW-0067">ATP-binding</keyword>
<proteinExistence type="inferred from homology"/>
<dbReference type="InterPro" id="IPR052562">
    <property type="entry name" value="Ketohexokinase-related"/>
</dbReference>
<feature type="transmembrane region" description="Helical" evidence="13">
    <location>
        <begin position="38"/>
        <end position="64"/>
    </location>
</feature>
<dbReference type="PANTHER" id="PTHR42774">
    <property type="entry name" value="PHOSPHOTRANSFERASE SYSTEM TRANSPORT PROTEIN"/>
    <property type="match status" value="1"/>
</dbReference>
<evidence type="ECO:0000259" key="14">
    <source>
        <dbReference type="Pfam" id="PF00294"/>
    </source>
</evidence>
<keyword evidence="13" id="KW-1133">Transmembrane helix</keyword>
<keyword evidence="3" id="KW-0808">Transferase</keyword>
<dbReference type="VEuPathDB" id="VectorBase:AMEC019021"/>
<comment type="subunit">
    <text evidence="2">Homodimer.</text>
</comment>
<comment type="pathway">
    <text evidence="8">Carbohydrate metabolism; fructose metabolism.</text>
</comment>
<dbReference type="EC" id="2.7.1.3" evidence="10"/>
<dbReference type="Pfam" id="PF00106">
    <property type="entry name" value="adh_short"/>
    <property type="match status" value="1"/>
</dbReference>
<dbReference type="PANTHER" id="PTHR42774:SF3">
    <property type="entry name" value="KETOHEXOKINASE"/>
    <property type="match status" value="1"/>
</dbReference>
<evidence type="ECO:0000256" key="8">
    <source>
        <dbReference type="ARBA" id="ARBA00037915"/>
    </source>
</evidence>
<evidence type="ECO:0000313" key="15">
    <source>
        <dbReference type="EnsemblMetazoa" id="AMEC019021-PA"/>
    </source>
</evidence>
<dbReference type="Proteomes" id="UP000075902">
    <property type="component" value="Unassembled WGS sequence"/>
</dbReference>
<keyword evidence="7" id="KW-0119">Carbohydrate metabolism</keyword>
<dbReference type="PRINTS" id="PR00081">
    <property type="entry name" value="GDHRDH"/>
</dbReference>
<evidence type="ECO:0000256" key="12">
    <source>
        <dbReference type="ARBA" id="ARBA00079845"/>
    </source>
</evidence>
<keyword evidence="5" id="KW-0418">Kinase</keyword>
<dbReference type="GO" id="GO:0004454">
    <property type="term" value="F:ketohexokinase activity"/>
    <property type="evidence" value="ECO:0007669"/>
    <property type="project" value="UniProtKB-EC"/>
</dbReference>
<evidence type="ECO:0000256" key="4">
    <source>
        <dbReference type="ARBA" id="ARBA00022741"/>
    </source>
</evidence>
<dbReference type="InterPro" id="IPR029056">
    <property type="entry name" value="Ribokinase-like"/>
</dbReference>
<reference evidence="15" key="2">
    <citation type="submission" date="2020-05" db="UniProtKB">
        <authorList>
            <consortium name="EnsemblMetazoa"/>
        </authorList>
    </citation>
    <scope>IDENTIFICATION</scope>
    <source>
        <strain evidence="15">CM1001059</strain>
    </source>
</reference>
<keyword evidence="13" id="KW-0472">Membrane</keyword>
<dbReference type="InterPro" id="IPR011611">
    <property type="entry name" value="PfkB_dom"/>
</dbReference>
<dbReference type="GO" id="GO:0005524">
    <property type="term" value="F:ATP binding"/>
    <property type="evidence" value="ECO:0007669"/>
    <property type="project" value="UniProtKB-KW"/>
</dbReference>
<dbReference type="GO" id="GO:0006000">
    <property type="term" value="P:fructose metabolic process"/>
    <property type="evidence" value="ECO:0007669"/>
    <property type="project" value="InterPro"/>
</dbReference>